<dbReference type="FunFam" id="3.80.10.10:FF:000311">
    <property type="entry name" value="Chondroadherin-like a"/>
    <property type="match status" value="1"/>
</dbReference>
<evidence type="ECO:0000256" key="5">
    <source>
        <dbReference type="ARBA" id="ARBA00022729"/>
    </source>
</evidence>
<accession>A0A0P7V070</accession>
<feature type="domain" description="LRRCT" evidence="15">
    <location>
        <begin position="647"/>
        <end position="694"/>
    </location>
</feature>
<evidence type="ECO:0000256" key="1">
    <source>
        <dbReference type="ARBA" id="ARBA00004498"/>
    </source>
</evidence>
<evidence type="ECO:0000313" key="16">
    <source>
        <dbReference type="EMBL" id="KPP67571.1"/>
    </source>
</evidence>
<dbReference type="InterPro" id="IPR001611">
    <property type="entry name" value="Leu-rich_rpt"/>
</dbReference>
<feature type="compositionally biased region" description="Basic residues" evidence="13">
    <location>
        <begin position="743"/>
        <end position="754"/>
    </location>
</feature>
<feature type="signal peptide" evidence="14">
    <location>
        <begin position="1"/>
        <end position="23"/>
    </location>
</feature>
<reference evidence="16 17" key="1">
    <citation type="submission" date="2015-08" db="EMBL/GenBank/DDBJ databases">
        <title>The genome of the Asian arowana (Scleropages formosus).</title>
        <authorList>
            <person name="Tan M.H."/>
            <person name="Gan H.M."/>
            <person name="Croft L.J."/>
            <person name="Austin C.M."/>
        </authorList>
    </citation>
    <scope>NUCLEOTIDE SEQUENCE [LARGE SCALE GENOMIC DNA]</scope>
    <source>
        <strain evidence="16">Aro1</strain>
    </source>
</reference>
<evidence type="ECO:0000256" key="12">
    <source>
        <dbReference type="ARBA" id="ARBA00071892"/>
    </source>
</evidence>
<evidence type="ECO:0000313" key="17">
    <source>
        <dbReference type="Proteomes" id="UP000034805"/>
    </source>
</evidence>
<dbReference type="Pfam" id="PF01463">
    <property type="entry name" value="LRRCT"/>
    <property type="match status" value="2"/>
</dbReference>
<evidence type="ECO:0000256" key="7">
    <source>
        <dbReference type="ARBA" id="ARBA00023157"/>
    </source>
</evidence>
<organism evidence="16 17">
    <name type="scientific">Scleropages formosus</name>
    <name type="common">Asian bonytongue</name>
    <name type="synonym">Osteoglossum formosum</name>
    <dbReference type="NCBI Taxonomy" id="113540"/>
    <lineage>
        <taxon>Eukaryota</taxon>
        <taxon>Metazoa</taxon>
        <taxon>Chordata</taxon>
        <taxon>Craniata</taxon>
        <taxon>Vertebrata</taxon>
        <taxon>Euteleostomi</taxon>
        <taxon>Actinopterygii</taxon>
        <taxon>Neopterygii</taxon>
        <taxon>Teleostei</taxon>
        <taxon>Osteoglossocephala</taxon>
        <taxon>Osteoglossomorpha</taxon>
        <taxon>Osteoglossiformes</taxon>
        <taxon>Osteoglossidae</taxon>
        <taxon>Scleropages</taxon>
    </lineage>
</organism>
<dbReference type="Pfam" id="PF13855">
    <property type="entry name" value="LRR_8"/>
    <property type="match status" value="5"/>
</dbReference>
<dbReference type="InterPro" id="IPR003591">
    <property type="entry name" value="Leu-rich_rpt_typical-subtyp"/>
</dbReference>
<evidence type="ECO:0000256" key="14">
    <source>
        <dbReference type="SAM" id="SignalP"/>
    </source>
</evidence>
<keyword evidence="7" id="KW-1015">Disulfide bond</keyword>
<dbReference type="Proteomes" id="UP000034805">
    <property type="component" value="Unassembled WGS sequence"/>
</dbReference>
<keyword evidence="6" id="KW-0677">Repeat</keyword>
<feature type="compositionally biased region" description="Basic residues" evidence="13">
    <location>
        <begin position="704"/>
        <end position="723"/>
    </location>
</feature>
<dbReference type="FunFam" id="3.80.10.10:FF:000368">
    <property type="entry name" value="Chondroadherin like"/>
    <property type="match status" value="1"/>
</dbReference>
<dbReference type="EMBL" id="JARO02004967">
    <property type="protein sequence ID" value="KPP67571.1"/>
    <property type="molecule type" value="Genomic_DNA"/>
</dbReference>
<dbReference type="PANTHER" id="PTHR24369">
    <property type="entry name" value="ANTIGEN BSP, PUTATIVE-RELATED"/>
    <property type="match status" value="1"/>
</dbReference>
<keyword evidence="4" id="KW-0433">Leucine-rich repeat</keyword>
<dbReference type="GO" id="GO:0005886">
    <property type="term" value="C:plasma membrane"/>
    <property type="evidence" value="ECO:0007669"/>
    <property type="project" value="TreeGrafter"/>
</dbReference>
<evidence type="ECO:0000256" key="8">
    <source>
        <dbReference type="ARBA" id="ARBA00023180"/>
    </source>
</evidence>
<evidence type="ECO:0000256" key="10">
    <source>
        <dbReference type="ARBA" id="ARBA00061422"/>
    </source>
</evidence>
<comment type="caution">
    <text evidence="16">The sequence shown here is derived from an EMBL/GenBank/DDBJ whole genome shotgun (WGS) entry which is preliminary data.</text>
</comment>
<dbReference type="STRING" id="113540.ENSSFOP00015021697"/>
<evidence type="ECO:0000256" key="9">
    <source>
        <dbReference type="ARBA" id="ARBA00053126"/>
    </source>
</evidence>
<protein>
    <recommendedName>
        <fullName evidence="12">Chondroadherin-like protein</fullName>
    </recommendedName>
</protein>
<dbReference type="InterPro" id="IPR000483">
    <property type="entry name" value="Cys-rich_flank_reg_C"/>
</dbReference>
<dbReference type="Gene3D" id="3.80.10.10">
    <property type="entry name" value="Ribonuclease Inhibitor"/>
    <property type="match status" value="3"/>
</dbReference>
<dbReference type="PROSITE" id="PS51450">
    <property type="entry name" value="LRR"/>
    <property type="match status" value="2"/>
</dbReference>
<keyword evidence="5 14" id="KW-0732">Signal</keyword>
<comment type="similarity">
    <text evidence="10">Belongs to the small leucine-rich proteoglycan (SLRP) family. SLRP class IV subfamily.</text>
</comment>
<feature type="region of interest" description="Disordered" evidence="13">
    <location>
        <begin position="690"/>
        <end position="754"/>
    </location>
</feature>
<evidence type="ECO:0000256" key="3">
    <source>
        <dbReference type="ARBA" id="ARBA00022530"/>
    </source>
</evidence>
<evidence type="ECO:0000256" key="4">
    <source>
        <dbReference type="ARBA" id="ARBA00022614"/>
    </source>
</evidence>
<dbReference type="PANTHER" id="PTHR24369:SF210">
    <property type="entry name" value="CHAOPTIN-RELATED"/>
    <property type="match status" value="1"/>
</dbReference>
<evidence type="ECO:0000259" key="15">
    <source>
        <dbReference type="SMART" id="SM00082"/>
    </source>
</evidence>
<comment type="subcellular location">
    <subcellularLocation>
        <location evidence="1">Secreted</location>
        <location evidence="1">Extracellular space</location>
        <location evidence="1">Extracellular matrix</location>
    </subcellularLocation>
</comment>
<dbReference type="SMART" id="SM00369">
    <property type="entry name" value="LRR_TYP"/>
    <property type="match status" value="18"/>
</dbReference>
<dbReference type="AlphaFoldDB" id="A0A0P7V070"/>
<dbReference type="SMART" id="SM00082">
    <property type="entry name" value="LRRCT"/>
    <property type="match status" value="2"/>
</dbReference>
<name>A0A0P7V070_SCLFO</name>
<evidence type="ECO:0000256" key="13">
    <source>
        <dbReference type="SAM" id="MobiDB-lite"/>
    </source>
</evidence>
<proteinExistence type="inferred from homology"/>
<keyword evidence="2" id="KW-0964">Secreted</keyword>
<dbReference type="FunFam" id="3.80.10.10:FF:000059">
    <property type="entry name" value="Chondroadherin like"/>
    <property type="match status" value="1"/>
</dbReference>
<evidence type="ECO:0000256" key="2">
    <source>
        <dbReference type="ARBA" id="ARBA00022525"/>
    </source>
</evidence>
<evidence type="ECO:0000256" key="6">
    <source>
        <dbReference type="ARBA" id="ARBA00022737"/>
    </source>
</evidence>
<sequence>VRLMGFAVPSDLVVLLLLISTQAVHLRKCPRTCVCDDVKLTVACVRKNLTRVPTAVSEITVKLDLRGNNVQELPTGAFRHIPYLTHLSLHRCAIQRVQEGAFRSLGRLVFLDLANNNIEILYQESFDGLSSLKQLLLDHNRVEEIQPGAFSQLGFLNLLSLTHNQLVYLPNMAFQGLQNIKWLRLSHNSLNNLAPEAFGSLLTLARLSLDHNELQFFPTLTMTRLPQVTRLDLGHNPITYLGEETISMPKLTHLFMDHMSLQDFSMAALAFSPRLVHLDLSHNQLRVLQPLVGPAQLTRLNLTGNPIHCSCYLRPLREWALSGFVRLAGACARPPHFSGENLEALHPTELRCQSQEAMLEAELEEINRATLTTTPVPSNKIQCPSNCDCEVPHGFSPDTRFLDLRDNHFHYIPSHSFRGLVQVVSLHIQRCKIHELEGATFSGMKALVYLYLSENDLSSLSAQTFRGAPELTYLHLEKNKFARFPWEAFKLLPNLLSLHLEHNAISRLEQGVLAGAKRLRELYLTGNVINMVAPNAFDSASALDTLHMGSNQLKEVPAEALGKLSHLAELRLSKNPIRWVGPSAFLPLAGSLKHLYLNGLGLEKMSKEALAGLGPGLQSLFLEENQLEEVPLLSPLTGLKVVNLAENPLLCDCALLPLRKWIDTVNLTVSATCGHPSELRGQEVKDVKIFKSCPGEGSPPTKQKASKTSKPKSTHAKTPKSTKAKPAQIKVPKTTKPNPTHLKTPKAKAHKSHG</sequence>
<comment type="subunit">
    <text evidence="11">Associates with collagen and binds to collagen fibrils.</text>
</comment>
<dbReference type="InterPro" id="IPR032675">
    <property type="entry name" value="LRR_dom_sf"/>
</dbReference>
<keyword evidence="8" id="KW-0325">Glycoprotein</keyword>
<gene>
    <name evidence="16" type="ORF">Z043_113822</name>
</gene>
<feature type="domain" description="LRRCT" evidence="15">
    <location>
        <begin position="305"/>
        <end position="353"/>
    </location>
</feature>
<feature type="non-terminal residue" evidence="16">
    <location>
        <position position="1"/>
    </location>
</feature>
<comment type="function">
    <text evidence="9">Potential negative modulator of chondrocyte differentiation. Inhibits collagen fibrillogenesis in vitro. May influence chondrocyte's differentiation by acting on its cellular collagenous microenvironment.</text>
</comment>
<feature type="chain" id="PRO_5006143500" description="Chondroadherin-like protein" evidence="14">
    <location>
        <begin position="24"/>
        <end position="754"/>
    </location>
</feature>
<dbReference type="InterPro" id="IPR050541">
    <property type="entry name" value="LRR_TM_domain-containing"/>
</dbReference>
<evidence type="ECO:0000256" key="11">
    <source>
        <dbReference type="ARBA" id="ARBA00064652"/>
    </source>
</evidence>
<keyword evidence="3" id="KW-0272">Extracellular matrix</keyword>
<dbReference type="SUPFAM" id="SSF52058">
    <property type="entry name" value="L domain-like"/>
    <property type="match status" value="2"/>
</dbReference>